<dbReference type="AlphaFoldDB" id="A0AAV9FM73"/>
<dbReference type="InterPro" id="IPR040256">
    <property type="entry name" value="At4g02000-like"/>
</dbReference>
<name>A0AAV9FM73_ACOCL</name>
<comment type="caution">
    <text evidence="2">The sequence shown here is derived from an EMBL/GenBank/DDBJ whole genome shotgun (WGS) entry which is preliminary data.</text>
</comment>
<feature type="region of interest" description="Disordered" evidence="1">
    <location>
        <begin position="212"/>
        <end position="247"/>
    </location>
</feature>
<protein>
    <submittedName>
        <fullName evidence="2">Uncharacterized protein</fullName>
    </submittedName>
</protein>
<dbReference type="Proteomes" id="UP001180020">
    <property type="component" value="Unassembled WGS sequence"/>
</dbReference>
<organism evidence="2 3">
    <name type="scientific">Acorus calamus</name>
    <name type="common">Sweet flag</name>
    <dbReference type="NCBI Taxonomy" id="4465"/>
    <lineage>
        <taxon>Eukaryota</taxon>
        <taxon>Viridiplantae</taxon>
        <taxon>Streptophyta</taxon>
        <taxon>Embryophyta</taxon>
        <taxon>Tracheophyta</taxon>
        <taxon>Spermatophyta</taxon>
        <taxon>Magnoliopsida</taxon>
        <taxon>Liliopsida</taxon>
        <taxon>Acoraceae</taxon>
        <taxon>Acorus</taxon>
    </lineage>
</organism>
<feature type="region of interest" description="Disordered" evidence="1">
    <location>
        <begin position="159"/>
        <end position="184"/>
    </location>
</feature>
<dbReference type="EMBL" id="JAUJYO010000001">
    <property type="protein sequence ID" value="KAK1326681.1"/>
    <property type="molecule type" value="Genomic_DNA"/>
</dbReference>
<dbReference type="PANTHER" id="PTHR31286:SF180">
    <property type="entry name" value="OS10G0362600 PROTEIN"/>
    <property type="match status" value="1"/>
</dbReference>
<evidence type="ECO:0000313" key="3">
    <source>
        <dbReference type="Proteomes" id="UP001180020"/>
    </source>
</evidence>
<proteinExistence type="predicted"/>
<keyword evidence="3" id="KW-1185">Reference proteome</keyword>
<feature type="compositionally biased region" description="Basic and acidic residues" evidence="1">
    <location>
        <begin position="217"/>
        <end position="229"/>
    </location>
</feature>
<gene>
    <name evidence="2" type="ORF">QJS10_CPA01g01523</name>
</gene>
<dbReference type="PANTHER" id="PTHR31286">
    <property type="entry name" value="GLYCINE-RICH CELL WALL STRUCTURAL PROTEIN 1.8-LIKE"/>
    <property type="match status" value="1"/>
</dbReference>
<accession>A0AAV9FM73</accession>
<evidence type="ECO:0000256" key="1">
    <source>
        <dbReference type="SAM" id="MobiDB-lite"/>
    </source>
</evidence>
<sequence length="247" mass="27062">MDTPTASCSRTSFARVCVEFEAGEELPDEVFVQIRNGDREVIKVSYDWKPEACKHCNTFGHHEAICCKKPRIPLHPSTGACQETPIVEVERTNSNKEGQSVSQIEEITVSQPGQAEVFQSRPTTNSVDLLSSESDLVSFETQLSSHSGLAKILEAKNHVDQHPQKANPLEKANAEQGSNIPTGNIPDDPVLQVVLHPEFIIKDLSVKHKRVKNAGIKGEHALPPKPESKKSKKKKHGPTLGPSKADA</sequence>
<evidence type="ECO:0000313" key="2">
    <source>
        <dbReference type="EMBL" id="KAK1326681.1"/>
    </source>
</evidence>
<reference evidence="2" key="1">
    <citation type="journal article" date="2023" name="Nat. Commun.">
        <title>Diploid and tetraploid genomes of Acorus and the evolution of monocots.</title>
        <authorList>
            <person name="Ma L."/>
            <person name="Liu K.W."/>
            <person name="Li Z."/>
            <person name="Hsiao Y.Y."/>
            <person name="Qi Y."/>
            <person name="Fu T."/>
            <person name="Tang G.D."/>
            <person name="Zhang D."/>
            <person name="Sun W.H."/>
            <person name="Liu D.K."/>
            <person name="Li Y."/>
            <person name="Chen G.Z."/>
            <person name="Liu X.D."/>
            <person name="Liao X.Y."/>
            <person name="Jiang Y.T."/>
            <person name="Yu X."/>
            <person name="Hao Y."/>
            <person name="Huang J."/>
            <person name="Zhao X.W."/>
            <person name="Ke S."/>
            <person name="Chen Y.Y."/>
            <person name="Wu W.L."/>
            <person name="Hsu J.L."/>
            <person name="Lin Y.F."/>
            <person name="Huang M.D."/>
            <person name="Li C.Y."/>
            <person name="Huang L."/>
            <person name="Wang Z.W."/>
            <person name="Zhao X."/>
            <person name="Zhong W.Y."/>
            <person name="Peng D.H."/>
            <person name="Ahmad S."/>
            <person name="Lan S."/>
            <person name="Zhang J.S."/>
            <person name="Tsai W.C."/>
            <person name="Van de Peer Y."/>
            <person name="Liu Z.J."/>
        </authorList>
    </citation>
    <scope>NUCLEOTIDE SEQUENCE</scope>
    <source>
        <strain evidence="2">CP</strain>
    </source>
</reference>
<reference evidence="2" key="2">
    <citation type="submission" date="2023-06" db="EMBL/GenBank/DDBJ databases">
        <authorList>
            <person name="Ma L."/>
            <person name="Liu K.-W."/>
            <person name="Li Z."/>
            <person name="Hsiao Y.-Y."/>
            <person name="Qi Y."/>
            <person name="Fu T."/>
            <person name="Tang G."/>
            <person name="Zhang D."/>
            <person name="Sun W.-H."/>
            <person name="Liu D.-K."/>
            <person name="Li Y."/>
            <person name="Chen G.-Z."/>
            <person name="Liu X.-D."/>
            <person name="Liao X.-Y."/>
            <person name="Jiang Y.-T."/>
            <person name="Yu X."/>
            <person name="Hao Y."/>
            <person name="Huang J."/>
            <person name="Zhao X.-W."/>
            <person name="Ke S."/>
            <person name="Chen Y.-Y."/>
            <person name="Wu W.-L."/>
            <person name="Hsu J.-L."/>
            <person name="Lin Y.-F."/>
            <person name="Huang M.-D."/>
            <person name="Li C.-Y."/>
            <person name="Huang L."/>
            <person name="Wang Z.-W."/>
            <person name="Zhao X."/>
            <person name="Zhong W.-Y."/>
            <person name="Peng D.-H."/>
            <person name="Ahmad S."/>
            <person name="Lan S."/>
            <person name="Zhang J.-S."/>
            <person name="Tsai W.-C."/>
            <person name="Van De Peer Y."/>
            <person name="Liu Z.-J."/>
        </authorList>
    </citation>
    <scope>NUCLEOTIDE SEQUENCE</scope>
    <source>
        <strain evidence="2">CP</strain>
        <tissue evidence="2">Leaves</tissue>
    </source>
</reference>